<dbReference type="Gene3D" id="2.40.160.170">
    <property type="match status" value="1"/>
</dbReference>
<protein>
    <recommendedName>
        <fullName evidence="4">Outer membrane protein beta-barrel domain-containing protein</fullName>
    </recommendedName>
</protein>
<feature type="chain" id="PRO_5002671246" description="Outer membrane protein beta-barrel domain-containing protein" evidence="1">
    <location>
        <begin position="22"/>
        <end position="215"/>
    </location>
</feature>
<evidence type="ECO:0000256" key="1">
    <source>
        <dbReference type="SAM" id="SignalP"/>
    </source>
</evidence>
<gene>
    <name evidence="2" type="ordered locus">Bcep1808_7527</name>
</gene>
<dbReference type="Proteomes" id="UP000002287">
    <property type="component" value="Plasmid pBVIE03"/>
</dbReference>
<evidence type="ECO:0008006" key="4">
    <source>
        <dbReference type="Google" id="ProtNLM"/>
    </source>
</evidence>
<name>A4JVU9_BURVG</name>
<sequence>MKLRIVAAALAVGLVATGARAGDLYLQGGTQGVGIGYAQPLSSWAGLHADINGFGLSHNFSAGDLDYDARLHLFNAGTYLDLFPFSSSSFRLTAGVLFNDDYIDGHAVSQNGSYKINGSSYYAPNASVSARVKYPTAMPYIGLGFGHKPVTKRGLGFTADVGVAYGRPRVDYNVSPDLVAAAGAANVAAEEQKLRDKVDRYRFYPIVQLGLSYTF</sequence>
<keyword evidence="1" id="KW-0732">Signal</keyword>
<geneLocation type="plasmid" evidence="2 3">
    <name>pBVIE03</name>
</geneLocation>
<organism evidence="2 3">
    <name type="scientific">Burkholderia vietnamiensis (strain G4 / LMG 22486)</name>
    <name type="common">Burkholderia cepacia (strain R1808)</name>
    <dbReference type="NCBI Taxonomy" id="269482"/>
    <lineage>
        <taxon>Bacteria</taxon>
        <taxon>Pseudomonadati</taxon>
        <taxon>Pseudomonadota</taxon>
        <taxon>Betaproteobacteria</taxon>
        <taxon>Burkholderiales</taxon>
        <taxon>Burkholderiaceae</taxon>
        <taxon>Burkholderia</taxon>
        <taxon>Burkholderia cepacia complex</taxon>
    </lineage>
</organism>
<dbReference type="HOGENOM" id="CLU_055789_1_0_4"/>
<dbReference type="EMBL" id="CP000619">
    <property type="protein sequence ID" value="ABO60402.1"/>
    <property type="molecule type" value="Genomic_DNA"/>
</dbReference>
<keyword evidence="2" id="KW-0614">Plasmid</keyword>
<reference evidence="2 3" key="1">
    <citation type="submission" date="2007-03" db="EMBL/GenBank/DDBJ databases">
        <title>Complete sequence of plasmid pBVIE03 of Burkholderia vietnamiensis G4.</title>
        <authorList>
            <consortium name="US DOE Joint Genome Institute"/>
            <person name="Copeland A."/>
            <person name="Lucas S."/>
            <person name="Lapidus A."/>
            <person name="Barry K."/>
            <person name="Detter J.C."/>
            <person name="Glavina del Rio T."/>
            <person name="Hammon N."/>
            <person name="Israni S."/>
            <person name="Dalin E."/>
            <person name="Tice H."/>
            <person name="Pitluck S."/>
            <person name="Chain P."/>
            <person name="Malfatti S."/>
            <person name="Shin M."/>
            <person name="Vergez L."/>
            <person name="Schmutz J."/>
            <person name="Larimer F."/>
            <person name="Land M."/>
            <person name="Hauser L."/>
            <person name="Kyrpides N."/>
            <person name="Tiedje J."/>
            <person name="Richardson P."/>
        </authorList>
    </citation>
    <scope>NUCLEOTIDE SEQUENCE [LARGE SCALE GENOMIC DNA]</scope>
    <source>
        <strain evidence="3">G4 / LMG 22486</strain>
        <plasmid evidence="2 3">pBVIE03</plasmid>
    </source>
</reference>
<feature type="signal peptide" evidence="1">
    <location>
        <begin position="1"/>
        <end position="21"/>
    </location>
</feature>
<evidence type="ECO:0000313" key="2">
    <source>
        <dbReference type="EMBL" id="ABO60402.1"/>
    </source>
</evidence>
<proteinExistence type="predicted"/>
<accession>A4JVU9</accession>
<dbReference type="KEGG" id="bvi:Bcep1808_7527"/>
<evidence type="ECO:0000313" key="3">
    <source>
        <dbReference type="Proteomes" id="UP000002287"/>
    </source>
</evidence>
<dbReference type="AlphaFoldDB" id="A4JVU9"/>